<reference evidence="9" key="1">
    <citation type="submission" date="2020-06" db="EMBL/GenBank/DDBJ databases">
        <title>Draft genome of Bugula neritina, a colonial animal packing powerful symbionts and potential medicines.</title>
        <authorList>
            <person name="Rayko M."/>
        </authorList>
    </citation>
    <scope>NUCLEOTIDE SEQUENCE [LARGE SCALE GENOMIC DNA]</scope>
    <source>
        <strain evidence="9">Kwan_BN1</strain>
    </source>
</reference>
<feature type="domain" description="AMP-binding enzyme C-terminal" evidence="8">
    <location>
        <begin position="223"/>
        <end position="299"/>
    </location>
</feature>
<dbReference type="PANTHER" id="PTHR43201:SF5">
    <property type="entry name" value="MEDIUM-CHAIN ACYL-COA LIGASE ACSF2, MITOCHONDRIAL"/>
    <property type="match status" value="1"/>
</dbReference>
<dbReference type="EMBL" id="VXIV02003214">
    <property type="protein sequence ID" value="KAF6019737.1"/>
    <property type="molecule type" value="Genomic_DNA"/>
</dbReference>
<dbReference type="InterPro" id="IPR025110">
    <property type="entry name" value="AMP-bd_C"/>
</dbReference>
<dbReference type="SUPFAM" id="SSF56801">
    <property type="entry name" value="Acetyl-CoA synthetase-like"/>
    <property type="match status" value="1"/>
</dbReference>
<dbReference type="OrthoDB" id="10253869at2759"/>
<dbReference type="Gene3D" id="3.30.300.30">
    <property type="match status" value="1"/>
</dbReference>
<evidence type="ECO:0000256" key="5">
    <source>
        <dbReference type="ARBA" id="ARBA00047319"/>
    </source>
</evidence>
<name>A0A7J7J1M9_BUGNE</name>
<sequence>MISYACIAWVLAGKVNKVVLTPDLVEEYGPGLFGNKCAKCLEPEKVEYLALPGTIEQLIVTSLRAVWDQISTNETFLNGAQIVSRQFKVNLMEIFQGIPFTGYGMCETFLIGITTLGDQPSDLELMLDARLYAKPNIEVRLVDDNNEIVDVGKDGEVQVKTYSIFKSYRGEKDKTRAAFTDDGFLRTGDMGMMYPDGTFIIKGRVADAMRFKVFGDVIYPGPIEEVVSKYPGVKDVSVVGAGVTDLVGDEIVYCIRLQHGVSQPTEEDLNAFCDENGMDESQRPARIIYFDSFPTTANARKVSKSLLREKVKTMVENDSKIGLTNWYIEILNEITR</sequence>
<evidence type="ECO:0000259" key="8">
    <source>
        <dbReference type="Pfam" id="PF13193"/>
    </source>
</evidence>
<comment type="catalytic activity">
    <reaction evidence="6">
        <text>a medium-chain fatty acid + ATP + CoA = a medium-chain fatty acyl-CoA + AMP + diphosphate</text>
        <dbReference type="Rhea" id="RHEA:48340"/>
        <dbReference type="ChEBI" id="CHEBI:30616"/>
        <dbReference type="ChEBI" id="CHEBI:33019"/>
        <dbReference type="ChEBI" id="CHEBI:57287"/>
        <dbReference type="ChEBI" id="CHEBI:59558"/>
        <dbReference type="ChEBI" id="CHEBI:90546"/>
        <dbReference type="ChEBI" id="CHEBI:456215"/>
        <dbReference type="EC" id="6.2.1.2"/>
    </reaction>
</comment>
<evidence type="ECO:0000259" key="7">
    <source>
        <dbReference type="Pfam" id="PF00501"/>
    </source>
</evidence>
<dbReference type="GO" id="GO:0006631">
    <property type="term" value="P:fatty acid metabolic process"/>
    <property type="evidence" value="ECO:0007669"/>
    <property type="project" value="TreeGrafter"/>
</dbReference>
<evidence type="ECO:0000256" key="2">
    <source>
        <dbReference type="ARBA" id="ARBA00022598"/>
    </source>
</evidence>
<accession>A0A7J7J1M9</accession>
<dbReference type="Proteomes" id="UP000593567">
    <property type="component" value="Unassembled WGS sequence"/>
</dbReference>
<comment type="similarity">
    <text evidence="1">Belongs to the ATP-dependent AMP-binding enzyme family.</text>
</comment>
<protein>
    <recommendedName>
        <fullName evidence="4">Medium-chain acyl-CoA ligase ACSF2, mitochondrial</fullName>
    </recommendedName>
</protein>
<organism evidence="9 10">
    <name type="scientific">Bugula neritina</name>
    <name type="common">Brown bryozoan</name>
    <name type="synonym">Sertularia neritina</name>
    <dbReference type="NCBI Taxonomy" id="10212"/>
    <lineage>
        <taxon>Eukaryota</taxon>
        <taxon>Metazoa</taxon>
        <taxon>Spiralia</taxon>
        <taxon>Lophotrochozoa</taxon>
        <taxon>Bryozoa</taxon>
        <taxon>Gymnolaemata</taxon>
        <taxon>Cheilostomatida</taxon>
        <taxon>Flustrina</taxon>
        <taxon>Buguloidea</taxon>
        <taxon>Bugulidae</taxon>
        <taxon>Bugula</taxon>
    </lineage>
</organism>
<dbReference type="AlphaFoldDB" id="A0A7J7J1M9"/>
<dbReference type="InterPro" id="IPR045851">
    <property type="entry name" value="AMP-bd_C_sf"/>
</dbReference>
<keyword evidence="10" id="KW-1185">Reference proteome</keyword>
<comment type="function">
    <text evidence="3">Acyl-CoA synthases catalyze the initial reaction in fatty acid metabolism, by forming a thioester with CoA. Has some preference toward medium-chain substrates. Plays a role in adipocyte differentiation.</text>
</comment>
<evidence type="ECO:0000313" key="10">
    <source>
        <dbReference type="Proteomes" id="UP000593567"/>
    </source>
</evidence>
<dbReference type="Pfam" id="PF13193">
    <property type="entry name" value="AMP-binding_C"/>
    <property type="match status" value="1"/>
</dbReference>
<evidence type="ECO:0000313" key="9">
    <source>
        <dbReference type="EMBL" id="KAF6019737.1"/>
    </source>
</evidence>
<evidence type="ECO:0000256" key="4">
    <source>
        <dbReference type="ARBA" id="ARBA00039638"/>
    </source>
</evidence>
<gene>
    <name evidence="9" type="ORF">EB796_021965</name>
</gene>
<comment type="catalytic activity">
    <reaction evidence="5">
        <text>octanoate + ATP + CoA = octanoyl-CoA + AMP + diphosphate</text>
        <dbReference type="Rhea" id="RHEA:33631"/>
        <dbReference type="ChEBI" id="CHEBI:25646"/>
        <dbReference type="ChEBI" id="CHEBI:30616"/>
        <dbReference type="ChEBI" id="CHEBI:33019"/>
        <dbReference type="ChEBI" id="CHEBI:57287"/>
        <dbReference type="ChEBI" id="CHEBI:57386"/>
        <dbReference type="ChEBI" id="CHEBI:456215"/>
    </reaction>
</comment>
<evidence type="ECO:0000256" key="6">
    <source>
        <dbReference type="ARBA" id="ARBA00048277"/>
    </source>
</evidence>
<dbReference type="Gene3D" id="3.40.50.12780">
    <property type="entry name" value="N-terminal domain of ligase-like"/>
    <property type="match status" value="1"/>
</dbReference>
<feature type="domain" description="AMP-dependent synthetase/ligase" evidence="7">
    <location>
        <begin position="36"/>
        <end position="168"/>
    </location>
</feature>
<dbReference type="GO" id="GO:0031956">
    <property type="term" value="F:medium-chain fatty acid-CoA ligase activity"/>
    <property type="evidence" value="ECO:0007669"/>
    <property type="project" value="UniProtKB-EC"/>
</dbReference>
<evidence type="ECO:0000256" key="3">
    <source>
        <dbReference type="ARBA" id="ARBA00037247"/>
    </source>
</evidence>
<keyword evidence="2" id="KW-0436">Ligase</keyword>
<proteinExistence type="inferred from homology"/>
<dbReference type="InterPro" id="IPR042099">
    <property type="entry name" value="ANL_N_sf"/>
</dbReference>
<comment type="caution">
    <text evidence="9">The sequence shown here is derived from an EMBL/GenBank/DDBJ whole genome shotgun (WGS) entry which is preliminary data.</text>
</comment>
<evidence type="ECO:0000256" key="1">
    <source>
        <dbReference type="ARBA" id="ARBA00006432"/>
    </source>
</evidence>
<dbReference type="PANTHER" id="PTHR43201">
    <property type="entry name" value="ACYL-COA SYNTHETASE"/>
    <property type="match status" value="1"/>
</dbReference>
<dbReference type="Pfam" id="PF00501">
    <property type="entry name" value="AMP-binding"/>
    <property type="match status" value="1"/>
</dbReference>
<dbReference type="InterPro" id="IPR000873">
    <property type="entry name" value="AMP-dep_synth/lig_dom"/>
</dbReference>